<keyword evidence="3" id="KW-0597">Phosphoprotein</keyword>
<dbReference type="Gene3D" id="3.30.70.3290">
    <property type="match status" value="1"/>
</dbReference>
<feature type="region of interest" description="C-terminal hotdog fold" evidence="8">
    <location>
        <begin position="1116"/>
        <end position="1271"/>
    </location>
</feature>
<dbReference type="InterPro" id="IPR049900">
    <property type="entry name" value="PKS_mFAS_DH"/>
</dbReference>
<accession>A0A9Q8QHR7</accession>
<dbReference type="RefSeq" id="XP_047842887.1">
    <property type="nucleotide sequence ID" value="XM_047986903.1"/>
</dbReference>
<dbReference type="PROSITE" id="PS52004">
    <property type="entry name" value="KS3_2"/>
    <property type="match status" value="1"/>
</dbReference>
<dbReference type="SMART" id="SM00826">
    <property type="entry name" value="PKS_DH"/>
    <property type="match status" value="1"/>
</dbReference>
<evidence type="ECO:0000256" key="4">
    <source>
        <dbReference type="ARBA" id="ARBA00022679"/>
    </source>
</evidence>
<keyword evidence="2" id="KW-0596">Phosphopantetheine</keyword>
<dbReference type="InterPro" id="IPR020841">
    <property type="entry name" value="PKS_Beta-ketoAc_synthase_dom"/>
</dbReference>
<dbReference type="CDD" id="cd05195">
    <property type="entry name" value="enoyl_red"/>
    <property type="match status" value="1"/>
</dbReference>
<dbReference type="InterPro" id="IPR050091">
    <property type="entry name" value="PKS_NRPS_Biosynth_Enz"/>
</dbReference>
<dbReference type="Gene3D" id="3.40.50.720">
    <property type="entry name" value="NAD(P)-binding Rossmann-like Domain"/>
    <property type="match status" value="1"/>
</dbReference>
<feature type="active site" description="Proton acceptor; for dehydratase activity" evidence="8">
    <location>
        <position position="989"/>
    </location>
</feature>
<dbReference type="InterPro" id="IPR020807">
    <property type="entry name" value="PKS_DH"/>
</dbReference>
<dbReference type="GO" id="GO:0006633">
    <property type="term" value="P:fatty acid biosynthetic process"/>
    <property type="evidence" value="ECO:0007669"/>
    <property type="project" value="InterPro"/>
</dbReference>
<dbReference type="InterPro" id="IPR016035">
    <property type="entry name" value="Acyl_Trfase/lysoPLipase"/>
</dbReference>
<dbReference type="SUPFAM" id="SSF55048">
    <property type="entry name" value="Probable ACP-binding domain of malonyl-CoA ACP transacylase"/>
    <property type="match status" value="1"/>
</dbReference>
<gene>
    <name evidence="11" type="ORF">JDV02_005590</name>
</gene>
<evidence type="ECO:0000313" key="11">
    <source>
        <dbReference type="EMBL" id="UNI19406.1"/>
    </source>
</evidence>
<evidence type="ECO:0000313" key="12">
    <source>
        <dbReference type="Proteomes" id="UP000829364"/>
    </source>
</evidence>
<dbReference type="CDD" id="cd00833">
    <property type="entry name" value="PKS"/>
    <property type="match status" value="1"/>
</dbReference>
<dbReference type="PANTHER" id="PTHR43775">
    <property type="entry name" value="FATTY ACID SYNTHASE"/>
    <property type="match status" value="1"/>
</dbReference>
<dbReference type="InterPro" id="IPR013217">
    <property type="entry name" value="Methyltransf_12"/>
</dbReference>
<dbReference type="GO" id="GO:0044550">
    <property type="term" value="P:secondary metabolite biosynthetic process"/>
    <property type="evidence" value="ECO:0007669"/>
    <property type="project" value="UniProtKB-ARBA"/>
</dbReference>
<comment type="pathway">
    <text evidence="1">Secondary metabolite biosynthesis.</text>
</comment>
<dbReference type="InterPro" id="IPR049551">
    <property type="entry name" value="PKS_DH_C"/>
</dbReference>
<name>A0A9Q8QHR7_9HYPO</name>
<evidence type="ECO:0000256" key="1">
    <source>
        <dbReference type="ARBA" id="ARBA00005179"/>
    </source>
</evidence>
<dbReference type="SUPFAM" id="SSF52151">
    <property type="entry name" value="FabD/lysophospholipase-like"/>
    <property type="match status" value="1"/>
</dbReference>
<dbReference type="InterPro" id="IPR018201">
    <property type="entry name" value="Ketoacyl_synth_AS"/>
</dbReference>
<dbReference type="SMART" id="SM00825">
    <property type="entry name" value="PKS_KS"/>
    <property type="match status" value="1"/>
</dbReference>
<dbReference type="PROSITE" id="PS00606">
    <property type="entry name" value="KS3_1"/>
    <property type="match status" value="1"/>
</dbReference>
<dbReference type="GeneID" id="72067539"/>
<dbReference type="Gene3D" id="3.40.47.10">
    <property type="match status" value="1"/>
</dbReference>
<dbReference type="Pfam" id="PF00698">
    <property type="entry name" value="Acyl_transf_1"/>
    <property type="match status" value="1"/>
</dbReference>
<dbReference type="GO" id="GO:0004312">
    <property type="term" value="F:fatty acid synthase activity"/>
    <property type="evidence" value="ECO:0007669"/>
    <property type="project" value="TreeGrafter"/>
</dbReference>
<evidence type="ECO:0000259" key="10">
    <source>
        <dbReference type="PROSITE" id="PS52019"/>
    </source>
</evidence>
<dbReference type="InterPro" id="IPR013968">
    <property type="entry name" value="PKS_KR"/>
</dbReference>
<dbReference type="InterPro" id="IPR016039">
    <property type="entry name" value="Thiolase-like"/>
</dbReference>
<evidence type="ECO:0000256" key="8">
    <source>
        <dbReference type="PROSITE-ProRule" id="PRU01363"/>
    </source>
</evidence>
<dbReference type="EMBL" id="CP086357">
    <property type="protein sequence ID" value="UNI19406.1"/>
    <property type="molecule type" value="Genomic_DNA"/>
</dbReference>
<dbReference type="InterPro" id="IPR016036">
    <property type="entry name" value="Malonyl_transacylase_ACP-bd"/>
</dbReference>
<keyword evidence="7" id="KW-0012">Acyltransferase</keyword>
<dbReference type="InterPro" id="IPR011032">
    <property type="entry name" value="GroES-like_sf"/>
</dbReference>
<dbReference type="Pfam" id="PF14765">
    <property type="entry name" value="PS-DH"/>
    <property type="match status" value="1"/>
</dbReference>
<evidence type="ECO:0000256" key="7">
    <source>
        <dbReference type="ARBA" id="ARBA00023315"/>
    </source>
</evidence>
<keyword evidence="12" id="KW-1185">Reference proteome</keyword>
<dbReference type="InterPro" id="IPR057326">
    <property type="entry name" value="KR_dom"/>
</dbReference>
<dbReference type="InterPro" id="IPR014030">
    <property type="entry name" value="Ketoacyl_synth_N"/>
</dbReference>
<dbReference type="InterPro" id="IPR014031">
    <property type="entry name" value="Ketoacyl_synth_C"/>
</dbReference>
<feature type="region of interest" description="N-terminal hotdog fold" evidence="8">
    <location>
        <begin position="957"/>
        <end position="1093"/>
    </location>
</feature>
<reference evidence="11" key="1">
    <citation type="submission" date="2021-11" db="EMBL/GenBank/DDBJ databases">
        <title>Purpureocillium_takamizusanense_genome.</title>
        <authorList>
            <person name="Nguyen N.-H."/>
        </authorList>
    </citation>
    <scope>NUCLEOTIDE SEQUENCE</scope>
    <source>
        <strain evidence="11">PT3</strain>
    </source>
</reference>
<dbReference type="Pfam" id="PF02801">
    <property type="entry name" value="Ketoacyl-synt_C"/>
    <property type="match status" value="1"/>
</dbReference>
<keyword evidence="4" id="KW-0808">Transferase</keyword>
<dbReference type="InterPro" id="IPR020843">
    <property type="entry name" value="ER"/>
</dbReference>
<organism evidence="11 12">
    <name type="scientific">Purpureocillium takamizusanense</name>
    <dbReference type="NCBI Taxonomy" id="2060973"/>
    <lineage>
        <taxon>Eukaryota</taxon>
        <taxon>Fungi</taxon>
        <taxon>Dikarya</taxon>
        <taxon>Ascomycota</taxon>
        <taxon>Pezizomycotina</taxon>
        <taxon>Sordariomycetes</taxon>
        <taxon>Hypocreomycetidae</taxon>
        <taxon>Hypocreales</taxon>
        <taxon>Ophiocordycipitaceae</taxon>
        <taxon>Purpureocillium</taxon>
    </lineage>
</organism>
<dbReference type="CDD" id="cd02440">
    <property type="entry name" value="AdoMet_MTases"/>
    <property type="match status" value="1"/>
</dbReference>
<dbReference type="SMART" id="SM00829">
    <property type="entry name" value="PKS_ER"/>
    <property type="match status" value="1"/>
</dbReference>
<dbReference type="Gene3D" id="3.40.366.10">
    <property type="entry name" value="Malonyl-Coenzyme A Acyl Carrier Protein, domain 2"/>
    <property type="match status" value="1"/>
</dbReference>
<dbReference type="SUPFAM" id="SSF53901">
    <property type="entry name" value="Thiolase-like"/>
    <property type="match status" value="1"/>
</dbReference>
<dbReference type="KEGG" id="ptkz:JDV02_005590"/>
<feature type="domain" description="Ketosynthase family 3 (KS3)" evidence="9">
    <location>
        <begin position="14"/>
        <end position="422"/>
    </location>
</feature>
<evidence type="ECO:0000256" key="6">
    <source>
        <dbReference type="ARBA" id="ARBA00023268"/>
    </source>
</evidence>
<dbReference type="PANTHER" id="PTHR43775:SF29">
    <property type="entry name" value="ASPERFURANONE POLYKETIDE SYNTHASE AFOG-RELATED"/>
    <property type="match status" value="1"/>
</dbReference>
<dbReference type="Pfam" id="PF00109">
    <property type="entry name" value="ketoacyl-synt"/>
    <property type="match status" value="1"/>
</dbReference>
<sequence>MKVNQSETYQDGDIESVAIVGLAFEFPQEATTEDAFWQMLCEGRSASTEFPGSRLNIDAFYHPDKDRPSSFPVRSGHFVKEDLAAFDAPFFSITAAEAACMDPQHRRMLETAYHALEDAGIPINQCSGTDTAVYTGCFTNDYLNIMQQDHQAEQRHGAMGVAPSMLANRLSWFFDFKGTSMNLDSACSSSLVALHLACQDLRARNASMALVGGANLVYHPNFMKLMSDFNFLSTDSRCWIFDERGNGYARGEGTAVLVIKRLTDALRDGDTIRAVIRNTGSNQDGRTPGITQPSMESQIRLIEKTYESARVDMAPTQFFEAHGTGTPVGDPIEAQAIGTAFSAHRSVLSPLYIGSVKANIGHLGGCSGLAGVIKTILVLENGVIPPIAGFQLLNDRINADKLRLRINSFGFGGTNAVAILDDAYHFMKLRGLHGFHRSRATPRFNDGVSLSIGPSTSLGTLLNGYHTPEEEVPRTKLLIWSCPDQDGAHRLSNAYKSFLGKIDSSKLNDLAYTLAARRSQFPWRSFAVADSDRMLLSQGQSASPIAPPVRAVNDARVGFVFTGQGAHYLGMGRTLLDFPEFRQSIDKSDAYLRKLGCSWSLTEVIDGTNDLTPIDRAELSQPATTCLQIALLDLLASFGVRPSVVLGHSSGEIAAAYAAGALSRSSAIKVAYHRGVLSSGLASKWNRSLAMTAVGLSRDHIRPYLDRLQSEHGSTHVAIGCVNSPKSVTLTGVASGLDTLEQWLWADGVFAKRLRVPIAYHSEFMEAIAETYATLIGDLHSGVETDPVPMISSVTGDLVTPQTLTAAGYWVRNLVSPVNFEAAFGTLMAYANRTPRKQLGKAKTRDLRITHVMEIGPHSALQGPIRENAEAFTGQTKPTYIKCLVRGQDSSVALLSAVGVLCCAGCAVDILRVNGQDKDTPRLAPRNMPRYPFNHQNKYWLESRLSSNLRFPEVARHDLLGVRSLDWNPQVAQWRNVMRLEELPWLHDHTIAGEIVFPAAGYVVMAIESLKQLTSANGEPSLRGAHLKDVAFLRPIRFSQGLNQIETQLTLSTTQQRSDKDAAPWSQFRIFALDNGSYLECCRGFIRAVVDADDCNCVAWLGPWSSQNWLNRIPGACSDAESDPYSMPGETEVRYGPAFCNLERMRLGCQGEAIANLLTGTWQLNQAKTSSKDLYGVHPAAIDGLTQLVVPALSKLCNGLPTMVPTYVNGIWVDCDCQELRDGTISVQSQSTLRGRREASASIVGVASDADTPVIYLDGLETTFINSSNETKHQQQLKPRTLCTQLSWKSDIDLLSREQITLQCTRDRPAQDEDAVETYKSMVLTIMAFIEEAVEFIDKQSPALALERHLQAFVGWMRSQHRLLRSGRILVDLDSVNRLLGDADARHQLVLQVESQGIGGRFFMTIGRNLIKILRGEVDALQLIYHDSLADRYYEQMLANDHHAHPTSVYVDLLSFKNPSMKILEVGAGTGGQTLRLLEKMSSGGVKQWRQYDYTDISPSFFSQARLKFQDYSAKMNFKVCDISKDPATQSFETGTYDLVVASHVLHATDYLDQSLGNIRKLLKPGGKLLLFETTLPEAIIAFAFGLLKGWWSPLDHEARSEHSPCLSVEQWDHRLKGTGFTGVDLEIPGQELIETRYSSIIVSTAVDLDRASMCVMQQLHLVVDERSEVQKTISELVQRGSGKKFKSCNTLTLAQHLRMQPEADHSIVICLLEVDEVFLDGISERDYVELQSILLREKSILWLCRNPALEGTEPRHGLADGLGRVLMSEDSTRKFVTQSLDGWDRNPVQISELVCDLANRIGKSSVEDLETKYITSNGCVQISRVLGHATMDTVVSDAVQPRTRRELKIGSIDAALTLGMTTPGHADTLEWVECDELRLHDGLTLEEDEVVVNVKAIGLSEERSVTGTSEANKQSLAIECAGIVHSDGATSGFKPGDRVCLITPSAASSIMRVKAMAVSAIPSNLSFIEAASIASATWTAYHALVNVARIQEGESVLVHEAATATGQATLQLAKKLGAEVYVTAASSIERELLCNNLNIGHKAILSLSGGSCLSRRVAQVTRGSGVDVVIGPLTKGGDDANFANCLAPFGRLVDISMERTRSSPAILPRSNNQETPTNLSRLSVDMVDLLRRKPRLAYAAFQQAMRRAFDDELYAPSPLYIFAANEPDEAFRQADSPGAAGKTVMVLDSDSIVRANVKTRPRCKFADNATYVIAGGLGGLGRSIARWMACRGAKNLVLLSRSGVKTAAAEALVSQLNAQGVRVEAPCVDIGCLSDLQSVLRNLQDLNMPPIRGCIQAAVVLRDNLFPNMTYEDWTISTGAKVTGSWNLHAALPDDLDFFVLLSSLNGIVGGRAQANYGAGNTFKDALAQHRLSKGQKAVSLDLGLMVAEGIVAENASLLAAMRRIGHLMDIHQDELLALLDYYCDPSVPILDPSDAQVLVGIEMPDAVLAKGVDLHHAIHRPMFRHLFQMGQIEDTVPTRQEDQAAVIDRASLLAAAENQDAAAALVSAWFVAKLAQVLGISEDDIDK</sequence>
<dbReference type="InterPro" id="IPR042104">
    <property type="entry name" value="PKS_dehydratase_sf"/>
</dbReference>
<dbReference type="Pfam" id="PF08242">
    <property type="entry name" value="Methyltransf_12"/>
    <property type="match status" value="1"/>
</dbReference>
<dbReference type="InterPro" id="IPR014043">
    <property type="entry name" value="Acyl_transferase_dom"/>
</dbReference>
<dbReference type="OrthoDB" id="329835at2759"/>
<dbReference type="Gene3D" id="3.90.180.10">
    <property type="entry name" value="Medium-chain alcohol dehydrogenases, catalytic domain"/>
    <property type="match status" value="1"/>
</dbReference>
<dbReference type="SUPFAM" id="SSF51735">
    <property type="entry name" value="NAD(P)-binding Rossmann-fold domains"/>
    <property type="match status" value="2"/>
</dbReference>
<dbReference type="Gene3D" id="3.40.50.150">
    <property type="entry name" value="Vaccinia Virus protein VP39"/>
    <property type="match status" value="1"/>
</dbReference>
<dbReference type="PROSITE" id="PS52019">
    <property type="entry name" value="PKS_MFAS_DH"/>
    <property type="match status" value="1"/>
</dbReference>
<dbReference type="SUPFAM" id="SSF50129">
    <property type="entry name" value="GroES-like"/>
    <property type="match status" value="1"/>
</dbReference>
<keyword evidence="5" id="KW-0560">Oxidoreductase</keyword>
<dbReference type="InterPro" id="IPR029063">
    <property type="entry name" value="SAM-dependent_MTases_sf"/>
</dbReference>
<dbReference type="InterPro" id="IPR049552">
    <property type="entry name" value="PKS_DH_N"/>
</dbReference>
<dbReference type="GO" id="GO:0016491">
    <property type="term" value="F:oxidoreductase activity"/>
    <property type="evidence" value="ECO:0007669"/>
    <property type="project" value="UniProtKB-KW"/>
</dbReference>
<dbReference type="SMART" id="SM00827">
    <property type="entry name" value="PKS_AT"/>
    <property type="match status" value="1"/>
</dbReference>
<dbReference type="Gene3D" id="3.10.129.110">
    <property type="entry name" value="Polyketide synthase dehydratase"/>
    <property type="match status" value="1"/>
</dbReference>
<feature type="domain" description="PKS/mFAS DH" evidence="10">
    <location>
        <begin position="957"/>
        <end position="1271"/>
    </location>
</feature>
<dbReference type="SUPFAM" id="SSF53335">
    <property type="entry name" value="S-adenosyl-L-methionine-dependent methyltransferases"/>
    <property type="match status" value="1"/>
</dbReference>
<evidence type="ECO:0000256" key="3">
    <source>
        <dbReference type="ARBA" id="ARBA00022553"/>
    </source>
</evidence>
<feature type="active site" description="Proton donor; for dehydratase activity" evidence="8">
    <location>
        <position position="1183"/>
    </location>
</feature>
<proteinExistence type="predicted"/>
<dbReference type="InterPro" id="IPR001227">
    <property type="entry name" value="Ac_transferase_dom_sf"/>
</dbReference>
<protein>
    <submittedName>
        <fullName evidence="11">Type I Iterative PKS</fullName>
    </submittedName>
</protein>
<dbReference type="SMART" id="SM00822">
    <property type="entry name" value="PKS_KR"/>
    <property type="match status" value="1"/>
</dbReference>
<dbReference type="GO" id="GO:0004315">
    <property type="term" value="F:3-oxoacyl-[acyl-carrier-protein] synthase activity"/>
    <property type="evidence" value="ECO:0007669"/>
    <property type="project" value="InterPro"/>
</dbReference>
<dbReference type="Pfam" id="PF21089">
    <property type="entry name" value="PKS_DH_N"/>
    <property type="match status" value="1"/>
</dbReference>
<evidence type="ECO:0000259" key="9">
    <source>
        <dbReference type="PROSITE" id="PS52004"/>
    </source>
</evidence>
<evidence type="ECO:0000256" key="2">
    <source>
        <dbReference type="ARBA" id="ARBA00022450"/>
    </source>
</evidence>
<dbReference type="Proteomes" id="UP000829364">
    <property type="component" value="Chromosome 4"/>
</dbReference>
<dbReference type="Pfam" id="PF08659">
    <property type="entry name" value="KR"/>
    <property type="match status" value="1"/>
</dbReference>
<keyword evidence="6" id="KW-0511">Multifunctional enzyme</keyword>
<dbReference type="InterPro" id="IPR036291">
    <property type="entry name" value="NAD(P)-bd_dom_sf"/>
</dbReference>
<evidence type="ECO:0000256" key="5">
    <source>
        <dbReference type="ARBA" id="ARBA00023002"/>
    </source>
</evidence>